<evidence type="ECO:0000259" key="4">
    <source>
        <dbReference type="Pfam" id="PF24053"/>
    </source>
</evidence>
<reference evidence="5" key="1">
    <citation type="journal article" date="2023" name="bioRxiv">
        <title>Improved chromosome-level genome assembly for marigold (Tagetes erecta).</title>
        <authorList>
            <person name="Jiang F."/>
            <person name="Yuan L."/>
            <person name="Wang S."/>
            <person name="Wang H."/>
            <person name="Xu D."/>
            <person name="Wang A."/>
            <person name="Fan W."/>
        </authorList>
    </citation>
    <scope>NUCLEOTIDE SEQUENCE</scope>
    <source>
        <strain evidence="5">WSJ</strain>
        <tissue evidence="5">Leaf</tissue>
    </source>
</reference>
<sequence length="270" mass="30087">MSFKCLIIFTAFIIMPLQSYTLSPFHSFRHLYEQTPGSPSPSPSYWVKLGASGGLNLSQSCSKASGSCQMKNITACLIYSQTDTCLYLHNNGEKTQHVKIMILPAKDTIKEINITSNQIQKVNISSDVDLSSAIALTTSDGDCVISTAAAPSPENRDHKYSSYWTYMTPINGAYLVILLLIIGGTLTFVKLRTRGRHLKGVPYHELEMGNSTALNVEENETKNWDEDWNDEWDEEKPVKSGGDNHVSVKHANDLIPKVPKSNGRKKEWDD</sequence>
<feature type="domain" description="DUF7356" evidence="4">
    <location>
        <begin position="58"/>
        <end position="148"/>
    </location>
</feature>
<keyword evidence="6" id="KW-1185">Reference proteome</keyword>
<dbReference type="Proteomes" id="UP001229421">
    <property type="component" value="Unassembled WGS sequence"/>
</dbReference>
<feature type="signal peptide" evidence="3">
    <location>
        <begin position="1"/>
        <end position="19"/>
    </location>
</feature>
<keyword evidence="2" id="KW-0812">Transmembrane</keyword>
<gene>
    <name evidence="5" type="ORF">QVD17_23638</name>
</gene>
<evidence type="ECO:0000256" key="1">
    <source>
        <dbReference type="SAM" id="MobiDB-lite"/>
    </source>
</evidence>
<dbReference type="InterPro" id="IPR055780">
    <property type="entry name" value="DUF7356"/>
</dbReference>
<accession>A0AAD8KE81</accession>
<comment type="caution">
    <text evidence="5">The sequence shown here is derived from an EMBL/GenBank/DDBJ whole genome shotgun (WGS) entry which is preliminary data.</text>
</comment>
<proteinExistence type="predicted"/>
<feature type="transmembrane region" description="Helical" evidence="2">
    <location>
        <begin position="163"/>
        <end position="189"/>
    </location>
</feature>
<name>A0AAD8KE81_TARER</name>
<keyword evidence="2" id="KW-0472">Membrane</keyword>
<evidence type="ECO:0000313" key="6">
    <source>
        <dbReference type="Proteomes" id="UP001229421"/>
    </source>
</evidence>
<evidence type="ECO:0000313" key="5">
    <source>
        <dbReference type="EMBL" id="KAK1421364.1"/>
    </source>
</evidence>
<evidence type="ECO:0000256" key="3">
    <source>
        <dbReference type="SAM" id="SignalP"/>
    </source>
</evidence>
<dbReference type="PANTHER" id="PTHR34200">
    <property type="entry name" value="DENTIN SIALOPHOSPHOPROTEIN-LIKE ISOFORM X1"/>
    <property type="match status" value="1"/>
</dbReference>
<protein>
    <recommendedName>
        <fullName evidence="4">DUF7356 domain-containing protein</fullName>
    </recommendedName>
</protein>
<feature type="region of interest" description="Disordered" evidence="1">
    <location>
        <begin position="218"/>
        <end position="270"/>
    </location>
</feature>
<evidence type="ECO:0000256" key="2">
    <source>
        <dbReference type="SAM" id="Phobius"/>
    </source>
</evidence>
<dbReference type="Pfam" id="PF24053">
    <property type="entry name" value="DUF7356"/>
    <property type="match status" value="1"/>
</dbReference>
<keyword evidence="2" id="KW-1133">Transmembrane helix</keyword>
<dbReference type="PANTHER" id="PTHR34200:SF6">
    <property type="match status" value="1"/>
</dbReference>
<keyword evidence="3" id="KW-0732">Signal</keyword>
<organism evidence="5 6">
    <name type="scientific">Tagetes erecta</name>
    <name type="common">African marigold</name>
    <dbReference type="NCBI Taxonomy" id="13708"/>
    <lineage>
        <taxon>Eukaryota</taxon>
        <taxon>Viridiplantae</taxon>
        <taxon>Streptophyta</taxon>
        <taxon>Embryophyta</taxon>
        <taxon>Tracheophyta</taxon>
        <taxon>Spermatophyta</taxon>
        <taxon>Magnoliopsida</taxon>
        <taxon>eudicotyledons</taxon>
        <taxon>Gunneridae</taxon>
        <taxon>Pentapetalae</taxon>
        <taxon>asterids</taxon>
        <taxon>campanulids</taxon>
        <taxon>Asterales</taxon>
        <taxon>Asteraceae</taxon>
        <taxon>Asteroideae</taxon>
        <taxon>Heliantheae alliance</taxon>
        <taxon>Tageteae</taxon>
        <taxon>Tagetes</taxon>
    </lineage>
</organism>
<dbReference type="AlphaFoldDB" id="A0AAD8KE81"/>
<feature type="chain" id="PRO_5042090643" description="DUF7356 domain-containing protein" evidence="3">
    <location>
        <begin position="20"/>
        <end position="270"/>
    </location>
</feature>
<dbReference type="EMBL" id="JAUHHV010000006">
    <property type="protein sequence ID" value="KAK1421364.1"/>
    <property type="molecule type" value="Genomic_DNA"/>
</dbReference>